<evidence type="ECO:0000313" key="12">
    <source>
        <dbReference type="Proteomes" id="UP000196485"/>
    </source>
</evidence>
<name>A0A1Y6KWZ1_9GAMM</name>
<dbReference type="PANTHER" id="PTHR10590">
    <property type="entry name" value="SODIUM/NUCLEOSIDE COTRANSPORTER"/>
    <property type="match status" value="1"/>
</dbReference>
<evidence type="ECO:0000256" key="4">
    <source>
        <dbReference type="ARBA" id="ARBA00022692"/>
    </source>
</evidence>
<evidence type="ECO:0000256" key="3">
    <source>
        <dbReference type="ARBA" id="ARBA00022475"/>
    </source>
</evidence>
<feature type="domain" description="Concentrative nucleoside transporter C-terminal" evidence="9">
    <location>
        <begin position="196"/>
        <end position="416"/>
    </location>
</feature>
<evidence type="ECO:0000313" key="11">
    <source>
        <dbReference type="EMBL" id="SMY16693.1"/>
    </source>
</evidence>
<dbReference type="RefSeq" id="WP_370738439.1">
    <property type="nucleotide sequence ID" value="NZ_FYAH01000003.1"/>
</dbReference>
<organism evidence="11 12">
    <name type="scientific">Photobacterium aquimaris</name>
    <dbReference type="NCBI Taxonomy" id="512643"/>
    <lineage>
        <taxon>Bacteria</taxon>
        <taxon>Pseudomonadati</taxon>
        <taxon>Pseudomonadota</taxon>
        <taxon>Gammaproteobacteria</taxon>
        <taxon>Vibrionales</taxon>
        <taxon>Vibrionaceae</taxon>
        <taxon>Photobacterium</taxon>
    </lineage>
</organism>
<evidence type="ECO:0000256" key="5">
    <source>
        <dbReference type="ARBA" id="ARBA00022989"/>
    </source>
</evidence>
<dbReference type="InterPro" id="IPR011642">
    <property type="entry name" value="Gate_dom"/>
</dbReference>
<feature type="transmembrane region" description="Helical" evidence="7">
    <location>
        <begin position="253"/>
        <end position="275"/>
    </location>
</feature>
<feature type="transmembrane region" description="Helical" evidence="7">
    <location>
        <begin position="363"/>
        <end position="386"/>
    </location>
</feature>
<evidence type="ECO:0000259" key="9">
    <source>
        <dbReference type="Pfam" id="PF07662"/>
    </source>
</evidence>
<evidence type="ECO:0000256" key="7">
    <source>
        <dbReference type="RuleBase" id="RU362018"/>
    </source>
</evidence>
<evidence type="ECO:0000256" key="2">
    <source>
        <dbReference type="ARBA" id="ARBA00009033"/>
    </source>
</evidence>
<protein>
    <recommendedName>
        <fullName evidence="7">Nucleoside permease</fullName>
    </recommendedName>
</protein>
<feature type="domain" description="Concentrative nucleoside transporter N-terminal" evidence="8">
    <location>
        <begin position="10"/>
        <end position="83"/>
    </location>
</feature>
<feature type="transmembrane region" description="Helical" evidence="7">
    <location>
        <begin position="6"/>
        <end position="22"/>
    </location>
</feature>
<keyword evidence="12" id="KW-1185">Reference proteome</keyword>
<dbReference type="NCBIfam" id="TIGR00804">
    <property type="entry name" value="nupC"/>
    <property type="match status" value="1"/>
</dbReference>
<dbReference type="InterPro" id="IPR002668">
    <property type="entry name" value="CNT_N_dom"/>
</dbReference>
<dbReference type="GO" id="GO:0005886">
    <property type="term" value="C:plasma membrane"/>
    <property type="evidence" value="ECO:0007669"/>
    <property type="project" value="UniProtKB-SubCell"/>
</dbReference>
<accession>A0A1Y6KWZ1</accession>
<dbReference type="InterPro" id="IPR011657">
    <property type="entry name" value="CNT_C_dom"/>
</dbReference>
<evidence type="ECO:0000259" key="8">
    <source>
        <dbReference type="Pfam" id="PF01773"/>
    </source>
</evidence>
<evidence type="ECO:0000259" key="10">
    <source>
        <dbReference type="Pfam" id="PF07670"/>
    </source>
</evidence>
<dbReference type="GO" id="GO:0005337">
    <property type="term" value="F:nucleoside transmembrane transporter activity"/>
    <property type="evidence" value="ECO:0007669"/>
    <property type="project" value="InterPro"/>
</dbReference>
<dbReference type="Pfam" id="PF07670">
    <property type="entry name" value="Gate"/>
    <property type="match status" value="1"/>
</dbReference>
<dbReference type="InterPro" id="IPR018270">
    <property type="entry name" value="C_nuclsd_transpt_met_bac"/>
</dbReference>
<dbReference type="InterPro" id="IPR008276">
    <property type="entry name" value="C_nuclsd_transpt"/>
</dbReference>
<dbReference type="EMBL" id="FYAH01000003">
    <property type="protein sequence ID" value="SMY16693.1"/>
    <property type="molecule type" value="Genomic_DNA"/>
</dbReference>
<keyword evidence="7" id="KW-0813">Transport</keyword>
<dbReference type="Pfam" id="PF07662">
    <property type="entry name" value="Nucleos_tra2_C"/>
    <property type="match status" value="1"/>
</dbReference>
<comment type="subcellular location">
    <subcellularLocation>
        <location evidence="1">Cell membrane</location>
        <topology evidence="1">Multi-pass membrane protein</topology>
    </subcellularLocation>
</comment>
<reference evidence="12" key="1">
    <citation type="submission" date="2017-06" db="EMBL/GenBank/DDBJ databases">
        <authorList>
            <person name="Rodrigo-Torres L."/>
            <person name="Arahal R. D."/>
            <person name="Lucena T."/>
        </authorList>
    </citation>
    <scope>NUCLEOTIDE SEQUENCE [LARGE SCALE GENOMIC DNA]</scope>
    <source>
        <strain evidence="12">type strain: CECT 9192</strain>
    </source>
</reference>
<keyword evidence="4 7" id="KW-0812">Transmembrane</keyword>
<feature type="transmembrane region" description="Helical" evidence="7">
    <location>
        <begin position="398"/>
        <end position="419"/>
    </location>
</feature>
<feature type="transmembrane region" description="Helical" evidence="7">
    <location>
        <begin position="34"/>
        <end position="53"/>
    </location>
</feature>
<dbReference type="Proteomes" id="UP000196485">
    <property type="component" value="Unassembled WGS sequence"/>
</dbReference>
<evidence type="ECO:0000256" key="1">
    <source>
        <dbReference type="ARBA" id="ARBA00004651"/>
    </source>
</evidence>
<gene>
    <name evidence="11" type="primary">nupX_2</name>
    <name evidence="11" type="ORF">PAQU9191_01929</name>
</gene>
<feature type="domain" description="Nucleoside transporter/FeoB GTPase Gate" evidence="10">
    <location>
        <begin position="94"/>
        <end position="191"/>
    </location>
</feature>
<feature type="transmembrane region" description="Helical" evidence="7">
    <location>
        <begin position="295"/>
        <end position="316"/>
    </location>
</feature>
<dbReference type="AlphaFoldDB" id="A0A1Y6KWZ1"/>
<keyword evidence="3" id="KW-1003">Cell membrane</keyword>
<evidence type="ECO:0000256" key="6">
    <source>
        <dbReference type="ARBA" id="ARBA00023136"/>
    </source>
</evidence>
<proteinExistence type="inferred from homology"/>
<dbReference type="PANTHER" id="PTHR10590:SF4">
    <property type="entry name" value="SOLUTE CARRIER FAMILY 28 MEMBER 3"/>
    <property type="match status" value="1"/>
</dbReference>
<sequence>MTLHYLVGMLGIITIFAVGFLFSENRSAVNWRSVLGAFCIQVVFAAFILYIPVGRVVLNSVSGAVSGILEYGHEGTEFLFGQLAQFKLGFIFAVNVLPSIVFFSALISVLYYLGVMKWVISTIGGLLQKLLGTTRTESMSATANIFVGSVEAPLVVRPFLARMTRSELFAVMVGGLASVAGGTMVGYAGLGVQLKYLIAASFMSAPAGLMMAKLLVPQTEGVHTMEEEDDGEEDEPVNMVDAASRGALSGLQIAMAVGASLLAVISLIALVNGGLGHIGNWLASVGHWLGFNWDALHQLSLNMIFGYLFAPVAWLIGVPWSEATTAASLIGTKIAVNEFIAFAELMKPETIAKLSEHSQAIVTFALCGFANLTSIAMLMGGLGGIVPQRRPEIARLGMKAIFAATLANLMSATLAGLFLPL</sequence>
<feature type="transmembrane region" description="Helical" evidence="7">
    <location>
        <begin position="88"/>
        <end position="113"/>
    </location>
</feature>
<feature type="transmembrane region" description="Helical" evidence="7">
    <location>
        <begin position="168"/>
        <end position="190"/>
    </location>
</feature>
<keyword evidence="5 7" id="KW-1133">Transmembrane helix</keyword>
<keyword evidence="6 7" id="KW-0472">Membrane</keyword>
<dbReference type="GO" id="GO:0015293">
    <property type="term" value="F:symporter activity"/>
    <property type="evidence" value="ECO:0007669"/>
    <property type="project" value="TreeGrafter"/>
</dbReference>
<comment type="similarity">
    <text evidence="2 7">Belongs to the concentrative nucleoside transporter (CNT) (TC 2.A.41) family.</text>
</comment>
<dbReference type="Pfam" id="PF01773">
    <property type="entry name" value="Nucleos_tra2_N"/>
    <property type="match status" value="1"/>
</dbReference>